<feature type="domain" description="DUF3943" evidence="2">
    <location>
        <begin position="254"/>
        <end position="351"/>
    </location>
</feature>
<name>A0ABU5VSN5_9BACT</name>
<evidence type="ECO:0000256" key="1">
    <source>
        <dbReference type="SAM" id="SignalP"/>
    </source>
</evidence>
<keyword evidence="4" id="KW-1185">Reference proteome</keyword>
<organism evidence="3 4">
    <name type="scientific">Bacteriovorax antarcticus</name>
    <dbReference type="NCBI Taxonomy" id="3088717"/>
    <lineage>
        <taxon>Bacteria</taxon>
        <taxon>Pseudomonadati</taxon>
        <taxon>Bdellovibrionota</taxon>
        <taxon>Bacteriovoracia</taxon>
        <taxon>Bacteriovoracales</taxon>
        <taxon>Bacteriovoracaceae</taxon>
        <taxon>Bacteriovorax</taxon>
    </lineage>
</organism>
<proteinExistence type="predicted"/>
<gene>
    <name evidence="3" type="ORF">SHI21_05325</name>
</gene>
<evidence type="ECO:0000259" key="2">
    <source>
        <dbReference type="Pfam" id="PF13084"/>
    </source>
</evidence>
<protein>
    <submittedName>
        <fullName evidence="3">DUF3943 domain-containing protein</fullName>
    </submittedName>
</protein>
<sequence length="667" mass="73772">MKSYSLFALLLVAASFTANAKLVPQKRILISVGDLKETKSKEWKKETCLQVYKLANQIVDRGVDVTCREFSTESFVDKDLAALSKSYDYHIKILRSRGDEGITTDVTNWNRKYDSDFTNLGWSFQDSKDSKAKKEDAMAKVMGNLFLYINNEDAYKAALLVNGAIESDQIAFDEKKQVFKDKATNSPISASRAYSIFESESPRKKNYLRTGIEIGVQLSAAMAIYYKNLVFNEVDFDYELGSGLKGKYITGEAIKFDDNDKASNYGHTYAGVMYYQTARANGFNSLESALIGFASSAAWETLEYHEVFSINDQILTPIGGYVIGEATYQLSCALLNKNSIAAKTLGYTVNPNLGIAHAIDGAWKKGDKFASQPDCKKPRWSDISVYIGLDNGQKAYEGSKNNDYVLGLKAEVVNIDNYDKAGKHQSMVYDSAVTKLMVESNGNQGVTDLKVVAQVVMAAYNQKNLKKDSSGQLSGYDVILGIGSGSTWTDRGTKEDSVDEDFYGTVNILGATAHARVHMNGFILNADFGVYGDFAMVKSYALEPYKASQNGDLSKESSIVRKRSYYWGSGASAIGAISVSRGNFEVGYEGQFSTANSIDERNRIESESGAKFKDSLSTNKIYIRYSITKNLSIQLSREIDVRTGSVNGDFDTKGTERRTMGTLIYKF</sequence>
<comment type="caution">
    <text evidence="3">The sequence shown here is derived from an EMBL/GenBank/DDBJ whole genome shotgun (WGS) entry which is preliminary data.</text>
</comment>
<feature type="chain" id="PRO_5046394021" evidence="1">
    <location>
        <begin position="21"/>
        <end position="667"/>
    </location>
</feature>
<evidence type="ECO:0000313" key="3">
    <source>
        <dbReference type="EMBL" id="MEA9355607.1"/>
    </source>
</evidence>
<dbReference type="Pfam" id="PF13084">
    <property type="entry name" value="DUF3943"/>
    <property type="match status" value="1"/>
</dbReference>
<dbReference type="EMBL" id="JAYGJQ010000001">
    <property type="protein sequence ID" value="MEA9355607.1"/>
    <property type="molecule type" value="Genomic_DNA"/>
</dbReference>
<dbReference type="Proteomes" id="UP001302274">
    <property type="component" value="Unassembled WGS sequence"/>
</dbReference>
<keyword evidence="1" id="KW-0732">Signal</keyword>
<reference evidence="3 4" key="1">
    <citation type="submission" date="2023-11" db="EMBL/GenBank/DDBJ databases">
        <title>A Novel Polar Bacteriovorax (B. antarcticus) Isolated from the Biocrust in Antarctica.</title>
        <authorList>
            <person name="Mun W."/>
            <person name="Choi S.Y."/>
            <person name="Mitchell R.J."/>
        </authorList>
    </citation>
    <scope>NUCLEOTIDE SEQUENCE [LARGE SCALE GENOMIC DNA]</scope>
    <source>
        <strain evidence="3 4">PP10</strain>
    </source>
</reference>
<dbReference type="InterPro" id="IPR025079">
    <property type="entry name" value="DUF3943"/>
</dbReference>
<dbReference type="RefSeq" id="WP_323575221.1">
    <property type="nucleotide sequence ID" value="NZ_JAYGJQ010000001.1"/>
</dbReference>
<accession>A0ABU5VSN5</accession>
<evidence type="ECO:0000313" key="4">
    <source>
        <dbReference type="Proteomes" id="UP001302274"/>
    </source>
</evidence>
<feature type="signal peptide" evidence="1">
    <location>
        <begin position="1"/>
        <end position="20"/>
    </location>
</feature>